<dbReference type="Gene3D" id="3.90.1570.10">
    <property type="entry name" value="tt1808, chain A"/>
    <property type="match status" value="1"/>
</dbReference>
<name>A0ABS6S181_9BACT</name>
<evidence type="ECO:0000313" key="2">
    <source>
        <dbReference type="EMBL" id="MBV6342355.1"/>
    </source>
</evidence>
<gene>
    <name evidence="2" type="ORF">HWQ67_12240</name>
</gene>
<evidence type="ECO:0000313" key="3">
    <source>
        <dbReference type="Proteomes" id="UP001196980"/>
    </source>
</evidence>
<dbReference type="PANTHER" id="PTHR34107:SF4">
    <property type="entry name" value="SLL1222 PROTEIN"/>
    <property type="match status" value="1"/>
</dbReference>
<dbReference type="InterPro" id="IPR011335">
    <property type="entry name" value="Restrct_endonuc-II-like"/>
</dbReference>
<comment type="caution">
    <text evidence="2">The sequence shown here is derived from an EMBL/GenBank/DDBJ whole genome shotgun (WGS) entry which is preliminary data.</text>
</comment>
<dbReference type="PANTHER" id="PTHR34107">
    <property type="entry name" value="SLL0198 PROTEIN-RELATED"/>
    <property type="match status" value="1"/>
</dbReference>
<dbReference type="InterPro" id="IPR012296">
    <property type="entry name" value="Nuclease_put_TT1808"/>
</dbReference>
<dbReference type="CDD" id="cd06260">
    <property type="entry name" value="DUF820-like"/>
    <property type="match status" value="1"/>
</dbReference>
<dbReference type="Pfam" id="PF05685">
    <property type="entry name" value="Uma2"/>
    <property type="match status" value="1"/>
</dbReference>
<reference evidence="2 3" key="1">
    <citation type="journal article" date="2020" name="J Geophys Res Biogeosci">
        <title>Magnetotaxis as an Adaptation to Enable Bacterial Shuttling of Microbial Sulfur and Sulfur Cycling Across Aquatic Oxic#Anoxic Interfaces.</title>
        <authorList>
            <person name="Li J."/>
            <person name="Liu P."/>
            <person name="Wang J."/>
            <person name="Roberts A.P."/>
            <person name="Pan Y."/>
        </authorList>
    </citation>
    <scope>NUCLEOTIDE SEQUENCE [LARGE SCALE GENOMIC DNA]</scope>
    <source>
        <strain evidence="2 3">MYR-1_YQ</strain>
    </source>
</reference>
<dbReference type="SUPFAM" id="SSF52980">
    <property type="entry name" value="Restriction endonuclease-like"/>
    <property type="match status" value="1"/>
</dbReference>
<dbReference type="InterPro" id="IPR008538">
    <property type="entry name" value="Uma2"/>
</dbReference>
<dbReference type="GO" id="GO:0004519">
    <property type="term" value="F:endonuclease activity"/>
    <property type="evidence" value="ECO:0007669"/>
    <property type="project" value="UniProtKB-KW"/>
</dbReference>
<protein>
    <submittedName>
        <fullName evidence="2">Uma2 family endonuclease</fullName>
    </submittedName>
</protein>
<proteinExistence type="predicted"/>
<keyword evidence="3" id="KW-1185">Reference proteome</keyword>
<keyword evidence="2" id="KW-0540">Nuclease</keyword>
<dbReference type="EMBL" id="JABXWD010000241">
    <property type="protein sequence ID" value="MBV6342355.1"/>
    <property type="molecule type" value="Genomic_DNA"/>
</dbReference>
<keyword evidence="2" id="KW-0378">Hydrolase</keyword>
<feature type="domain" description="Putative restriction endonuclease" evidence="1">
    <location>
        <begin position="17"/>
        <end position="95"/>
    </location>
</feature>
<keyword evidence="2" id="KW-0255">Endonuclease</keyword>
<organism evidence="2 3">
    <name type="scientific">Candidatus Magnetobacterium casense</name>
    <dbReference type="NCBI Taxonomy" id="1455061"/>
    <lineage>
        <taxon>Bacteria</taxon>
        <taxon>Pseudomonadati</taxon>
        <taxon>Nitrospirota</taxon>
        <taxon>Thermodesulfovibrionia</taxon>
        <taxon>Thermodesulfovibrionales</taxon>
        <taxon>Candidatus Magnetobacteriaceae</taxon>
        <taxon>Candidatus Magnetobacterium</taxon>
    </lineage>
</organism>
<dbReference type="Proteomes" id="UP001196980">
    <property type="component" value="Unassembled WGS sequence"/>
</dbReference>
<accession>A0ABS6S181</accession>
<evidence type="ECO:0000259" key="1">
    <source>
        <dbReference type="Pfam" id="PF05685"/>
    </source>
</evidence>
<sequence>MLFIRKENMAIFQDWVRGVPDMVCEIVSKGSVAKNTITKRDIYERYKVPEYWIVIPELQAIEVLALEGDRYKLFSTAEGEGTIKSGVIEGLEIDVNDVFVDFYFQP</sequence>